<dbReference type="EMBL" id="JAYKXP010000011">
    <property type="protein sequence ID" value="KAK7053038.1"/>
    <property type="molecule type" value="Genomic_DNA"/>
</dbReference>
<keyword evidence="2" id="KW-1185">Reference proteome</keyword>
<sequence>MKRIEIIELFTHLLLRILFVVVLTTWTLSVSAGRYLTSQLRLQSRRLGAPHLPLEITEHIILYLIASRTTEPKHRFRDLLSCSRISRAWLIPSRKYLWDGVSFDFPDYSNIHRIYTLQKLCASPHYSLSLDKIKHFSIFFEYPAYRFGLDDDLRWCTRVLTGIKTIAVKPGLHHSHLLQYSFNRYLIRELPSFQGVTSLTLWKTRFDLADQFYNLLGAFADRLQTLKCQRIYIQNREPVGSRSRPRTPKRIVTQALTIDYLTFSYFVQGKLEFAGVEELEFEDSHEGEWVPGTRWLGESLSARWRAIEEAVSHLGENLVRLKLRLMPKDHVERWIFQGHEVLPIRCDLSTKAPMLHEFVIETCPIYYQLYTDLILGIFGFSQPHRHLTVVQIPALPLSWRWEELDRVLKRSVPLLEKLCFQYKIEGPPNRGEEASHLAQMEASLRWCTERECLCPKFVSVYDRDACKHTM</sequence>
<evidence type="ECO:0000313" key="1">
    <source>
        <dbReference type="EMBL" id="KAK7053038.1"/>
    </source>
</evidence>
<gene>
    <name evidence="1" type="ORF">VNI00_004359</name>
</gene>
<reference evidence="1 2" key="1">
    <citation type="submission" date="2024-01" db="EMBL/GenBank/DDBJ databases">
        <title>A draft genome for a cacao thread blight-causing isolate of Paramarasmius palmivorus.</title>
        <authorList>
            <person name="Baruah I.K."/>
            <person name="Bukari Y."/>
            <person name="Amoako-Attah I."/>
            <person name="Meinhardt L.W."/>
            <person name="Bailey B.A."/>
            <person name="Cohen S.P."/>
        </authorList>
    </citation>
    <scope>NUCLEOTIDE SEQUENCE [LARGE SCALE GENOMIC DNA]</scope>
    <source>
        <strain evidence="1 2">GH-12</strain>
    </source>
</reference>
<evidence type="ECO:0000313" key="2">
    <source>
        <dbReference type="Proteomes" id="UP001383192"/>
    </source>
</evidence>
<accession>A0AAW0DN38</accession>
<name>A0AAW0DN38_9AGAR</name>
<dbReference type="AlphaFoldDB" id="A0AAW0DN38"/>
<organism evidence="1 2">
    <name type="scientific">Paramarasmius palmivorus</name>
    <dbReference type="NCBI Taxonomy" id="297713"/>
    <lineage>
        <taxon>Eukaryota</taxon>
        <taxon>Fungi</taxon>
        <taxon>Dikarya</taxon>
        <taxon>Basidiomycota</taxon>
        <taxon>Agaricomycotina</taxon>
        <taxon>Agaricomycetes</taxon>
        <taxon>Agaricomycetidae</taxon>
        <taxon>Agaricales</taxon>
        <taxon>Marasmiineae</taxon>
        <taxon>Marasmiaceae</taxon>
        <taxon>Paramarasmius</taxon>
    </lineage>
</organism>
<proteinExistence type="predicted"/>
<evidence type="ECO:0008006" key="3">
    <source>
        <dbReference type="Google" id="ProtNLM"/>
    </source>
</evidence>
<protein>
    <recommendedName>
        <fullName evidence="3">F-box domain-containing protein</fullName>
    </recommendedName>
</protein>
<dbReference type="Proteomes" id="UP001383192">
    <property type="component" value="Unassembled WGS sequence"/>
</dbReference>
<comment type="caution">
    <text evidence="1">The sequence shown here is derived from an EMBL/GenBank/DDBJ whole genome shotgun (WGS) entry which is preliminary data.</text>
</comment>